<organism evidence="4 5">
    <name type="scientific">Vulgatibacter incomptus</name>
    <dbReference type="NCBI Taxonomy" id="1391653"/>
    <lineage>
        <taxon>Bacteria</taxon>
        <taxon>Pseudomonadati</taxon>
        <taxon>Myxococcota</taxon>
        <taxon>Myxococcia</taxon>
        <taxon>Myxococcales</taxon>
        <taxon>Cystobacterineae</taxon>
        <taxon>Vulgatibacteraceae</taxon>
        <taxon>Vulgatibacter</taxon>
    </lineage>
</organism>
<gene>
    <name evidence="4" type="ORF">AKJ08_2895</name>
</gene>
<dbReference type="GO" id="GO:0015074">
    <property type="term" value="P:DNA integration"/>
    <property type="evidence" value="ECO:0007669"/>
    <property type="project" value="InterPro"/>
</dbReference>
<keyword evidence="5" id="KW-1185">Reference proteome</keyword>
<evidence type="ECO:0000313" key="5">
    <source>
        <dbReference type="Proteomes" id="UP000055590"/>
    </source>
</evidence>
<dbReference type="GO" id="GO:0005829">
    <property type="term" value="C:cytosol"/>
    <property type="evidence" value="ECO:0007669"/>
    <property type="project" value="TreeGrafter"/>
</dbReference>
<dbReference type="KEGG" id="vin:AKJ08_2895"/>
<dbReference type="Gene3D" id="3.30.420.10">
    <property type="entry name" value="Ribonuclease H-like superfamily/Ribonuclease H"/>
    <property type="match status" value="1"/>
</dbReference>
<comment type="function">
    <text evidence="1">Required for the transposition of the insertion element.</text>
</comment>
<dbReference type="InterPro" id="IPR001584">
    <property type="entry name" value="Integrase_cat-core"/>
</dbReference>
<dbReference type="InterPro" id="IPR051917">
    <property type="entry name" value="Transposase-Integrase"/>
</dbReference>
<evidence type="ECO:0000259" key="3">
    <source>
        <dbReference type="PROSITE" id="PS50994"/>
    </source>
</evidence>
<reference evidence="4 5" key="1">
    <citation type="submission" date="2015-08" db="EMBL/GenBank/DDBJ databases">
        <authorList>
            <person name="Babu N.S."/>
            <person name="Beckwith C.J."/>
            <person name="Beseler K.G."/>
            <person name="Brison A."/>
            <person name="Carone J.V."/>
            <person name="Caskin T.P."/>
            <person name="Diamond M."/>
            <person name="Durham M.E."/>
            <person name="Foxe J.M."/>
            <person name="Go M."/>
            <person name="Henderson B.A."/>
            <person name="Jones I.B."/>
            <person name="McGettigan J.A."/>
            <person name="Micheletti S.J."/>
            <person name="Nasrallah M.E."/>
            <person name="Ortiz D."/>
            <person name="Piller C.R."/>
            <person name="Privatt S.R."/>
            <person name="Schneider S.L."/>
            <person name="Sharp S."/>
            <person name="Smith T.C."/>
            <person name="Stanton J.D."/>
            <person name="Ullery H.E."/>
            <person name="Wilson R.J."/>
            <person name="Serrano M.G."/>
            <person name="Buck G."/>
            <person name="Lee V."/>
            <person name="Wang Y."/>
            <person name="Carvalho R."/>
            <person name="Voegtly L."/>
            <person name="Shi R."/>
            <person name="Duckworth R."/>
            <person name="Johnson A."/>
            <person name="Loviza R."/>
            <person name="Walstead R."/>
            <person name="Shah Z."/>
            <person name="Kiflezghi M."/>
            <person name="Wade K."/>
            <person name="Ball S.L."/>
            <person name="Bradley K.W."/>
            <person name="Asai D.J."/>
            <person name="Bowman C.A."/>
            <person name="Russell D.A."/>
            <person name="Pope W.H."/>
            <person name="Jacobs-Sera D."/>
            <person name="Hendrix R.W."/>
            <person name="Hatfull G.F."/>
        </authorList>
    </citation>
    <scope>NUCLEOTIDE SEQUENCE [LARGE SCALE GENOMIC DNA]</scope>
    <source>
        <strain evidence="4 5">DSM 27710</strain>
    </source>
</reference>
<dbReference type="PANTHER" id="PTHR10948:SF23">
    <property type="entry name" value="TRANSPOSASE INSI FOR INSERTION SEQUENCE ELEMENT IS30A-RELATED"/>
    <property type="match status" value="1"/>
</dbReference>
<evidence type="ECO:0000256" key="1">
    <source>
        <dbReference type="ARBA" id="ARBA00002190"/>
    </source>
</evidence>
<proteinExistence type="inferred from homology"/>
<protein>
    <submittedName>
        <fullName evidence="4">Mobile element protein</fullName>
    </submittedName>
</protein>
<dbReference type="InterPro" id="IPR012337">
    <property type="entry name" value="RNaseH-like_sf"/>
</dbReference>
<dbReference type="InterPro" id="IPR001598">
    <property type="entry name" value="Transposase_IS30_CS"/>
</dbReference>
<dbReference type="EMBL" id="CP012332">
    <property type="protein sequence ID" value="AKU92508.1"/>
    <property type="molecule type" value="Genomic_DNA"/>
</dbReference>
<dbReference type="GO" id="GO:0004803">
    <property type="term" value="F:transposase activity"/>
    <property type="evidence" value="ECO:0007669"/>
    <property type="project" value="InterPro"/>
</dbReference>
<dbReference type="Pfam" id="PF00665">
    <property type="entry name" value="rve"/>
    <property type="match status" value="1"/>
</dbReference>
<feature type="domain" description="Integrase catalytic" evidence="3">
    <location>
        <begin position="4"/>
        <end position="167"/>
    </location>
</feature>
<dbReference type="SUPFAM" id="SSF53098">
    <property type="entry name" value="Ribonuclease H-like"/>
    <property type="match status" value="1"/>
</dbReference>
<dbReference type="NCBIfam" id="NF033563">
    <property type="entry name" value="transpos_IS30"/>
    <property type="match status" value="1"/>
</dbReference>
<evidence type="ECO:0000256" key="2">
    <source>
        <dbReference type="ARBA" id="ARBA00006363"/>
    </source>
</evidence>
<comment type="similarity">
    <text evidence="2">Belongs to the transposase IS30 family.</text>
</comment>
<name>A0A0K1PG48_9BACT</name>
<dbReference type="AlphaFoldDB" id="A0A0K1PG48"/>
<evidence type="ECO:0000313" key="4">
    <source>
        <dbReference type="EMBL" id="AKU92508.1"/>
    </source>
</evidence>
<dbReference type="GO" id="GO:0006313">
    <property type="term" value="P:DNA transposition"/>
    <property type="evidence" value="ECO:0007669"/>
    <property type="project" value="InterPro"/>
</dbReference>
<dbReference type="Proteomes" id="UP000055590">
    <property type="component" value="Chromosome"/>
</dbReference>
<accession>A0A0K1PG48</accession>
<dbReference type="InterPro" id="IPR036397">
    <property type="entry name" value="RNaseH_sf"/>
</dbReference>
<dbReference type="PANTHER" id="PTHR10948">
    <property type="entry name" value="TRANSPOSASE"/>
    <property type="match status" value="1"/>
</dbReference>
<dbReference type="InterPro" id="IPR053392">
    <property type="entry name" value="Transposase_IS30-like"/>
</dbReference>
<dbReference type="GO" id="GO:0003677">
    <property type="term" value="F:DNA binding"/>
    <property type="evidence" value="ECO:0007669"/>
    <property type="project" value="InterPro"/>
</dbReference>
<dbReference type="PATRIC" id="fig|1391653.3.peg.3018"/>
<dbReference type="PROSITE" id="PS50994">
    <property type="entry name" value="INTEGRASE"/>
    <property type="match status" value="1"/>
</dbReference>
<sequence length="171" mass="19377">MVMISERPAEAEDRAVPGHWEGDLIIGKDSKSAIGTLVERKSRFVVLFPLPNGRTAEDVRKALAAEVRRLPECLRRSITWDQGKEMAQHTRFSVETNVSVYFCDPHSPWQRGSNENTNGLLRQYFPKGKDLSAYTRRELNTVAAQLNGRPRQTLDWRTPGEVFSTFVASTT</sequence>
<dbReference type="PROSITE" id="PS01043">
    <property type="entry name" value="TRANSPOSASE_IS30"/>
    <property type="match status" value="1"/>
</dbReference>